<name>A0A370GEH6_9COXI</name>
<dbReference type="PANTHER" id="PTHR28004:SF2">
    <property type="entry name" value="D-SERINE DEHYDRATASE"/>
    <property type="match status" value="1"/>
</dbReference>
<dbReference type="InterPro" id="IPR051466">
    <property type="entry name" value="D-amino_acid_metab_enzyme"/>
</dbReference>
<dbReference type="Gene3D" id="2.40.37.20">
    <property type="entry name" value="D-serine dehydratase-like domain"/>
    <property type="match status" value="1"/>
</dbReference>
<dbReference type="InterPro" id="IPR042208">
    <property type="entry name" value="D-ser_dehydrat-like_sf"/>
</dbReference>
<organism evidence="4 5">
    <name type="scientific">Aquicella lusitana</name>
    <dbReference type="NCBI Taxonomy" id="254246"/>
    <lineage>
        <taxon>Bacteria</taxon>
        <taxon>Pseudomonadati</taxon>
        <taxon>Pseudomonadota</taxon>
        <taxon>Gammaproteobacteria</taxon>
        <taxon>Legionellales</taxon>
        <taxon>Coxiellaceae</taxon>
        <taxon>Aquicella</taxon>
    </lineage>
</organism>
<reference evidence="4 5" key="1">
    <citation type="submission" date="2018-07" db="EMBL/GenBank/DDBJ databases">
        <title>Genomic Encyclopedia of Type Strains, Phase IV (KMG-IV): sequencing the most valuable type-strain genomes for metagenomic binning, comparative biology and taxonomic classification.</title>
        <authorList>
            <person name="Goeker M."/>
        </authorList>
    </citation>
    <scope>NUCLEOTIDE SEQUENCE [LARGE SCALE GENOMIC DNA]</scope>
    <source>
        <strain evidence="4 5">DSM 16500</strain>
    </source>
</reference>
<evidence type="ECO:0000256" key="2">
    <source>
        <dbReference type="ARBA" id="ARBA00023239"/>
    </source>
</evidence>
<dbReference type="OrthoDB" id="2613830at2"/>
<dbReference type="PANTHER" id="PTHR28004">
    <property type="entry name" value="ZGC:162816-RELATED"/>
    <property type="match status" value="1"/>
</dbReference>
<gene>
    <name evidence="4" type="ORF">C8D86_11641</name>
</gene>
<evidence type="ECO:0000313" key="4">
    <source>
        <dbReference type="EMBL" id="RDI42087.1"/>
    </source>
</evidence>
<keyword evidence="2" id="KW-0456">Lyase</keyword>
<dbReference type="InterPro" id="IPR001608">
    <property type="entry name" value="Ala_racemase_N"/>
</dbReference>
<dbReference type="Pfam" id="PF01168">
    <property type="entry name" value="Ala_racemase_N"/>
    <property type="match status" value="1"/>
</dbReference>
<dbReference type="SUPFAM" id="SSF51419">
    <property type="entry name" value="PLP-binding barrel"/>
    <property type="match status" value="1"/>
</dbReference>
<dbReference type="Pfam" id="PF14031">
    <property type="entry name" value="D-ser_dehydrat"/>
    <property type="match status" value="1"/>
</dbReference>
<sequence length="410" mass="44971">MWVELTCWSKSKERGEIIRAQRQPEVDGFIGKHIHMLPTPAFLVDLDIVDHNTELMASRMCNKGIAWRIPCKGHRCASLAKYILEKGACGVVLLTLAEAEAFADEGINDIYLANQLYSQTDLERLAVLAKRLKRLRVAIDSMDYLRDLATAVERWEIITPIEILVELNVNHNRCGVTAEEAVELARTAKHIELTTGSIIFAGITGYEGHTPILPPQEKTLATKESHNILAKAKSAIEAEGIKVAVVSGGGSCNYIDCLETGVLTEIQAGGGALGDLLYCETANLKDHGHQVGALILAQMISVPKDKTRAIGNAGFKAIGWHPFGGLPAPRDRKDLRVVGLSAEHTRFEWAGADKGTLTDEINQSLIPPQRGEKMVLIPGYTDAMGFLHRTIYAIRKDHVEAVWKTMANKA</sequence>
<evidence type="ECO:0000313" key="5">
    <source>
        <dbReference type="Proteomes" id="UP000254720"/>
    </source>
</evidence>
<comment type="similarity">
    <text evidence="1">Belongs to the DSD1 family.</text>
</comment>
<proteinExistence type="inferred from homology"/>
<dbReference type="GO" id="GO:0008721">
    <property type="term" value="F:D-serine ammonia-lyase activity"/>
    <property type="evidence" value="ECO:0007669"/>
    <property type="project" value="TreeGrafter"/>
</dbReference>
<evidence type="ECO:0000256" key="1">
    <source>
        <dbReference type="ARBA" id="ARBA00005323"/>
    </source>
</evidence>
<keyword evidence="5" id="KW-1185">Reference proteome</keyword>
<dbReference type="EMBL" id="QQAX01000016">
    <property type="protein sequence ID" value="RDI42087.1"/>
    <property type="molecule type" value="Genomic_DNA"/>
</dbReference>
<evidence type="ECO:0000259" key="3">
    <source>
        <dbReference type="SMART" id="SM01119"/>
    </source>
</evidence>
<dbReference type="InterPro" id="IPR029066">
    <property type="entry name" value="PLP-binding_barrel"/>
</dbReference>
<dbReference type="InterPro" id="IPR026956">
    <property type="entry name" value="D-ser_dehydrat-like_dom"/>
</dbReference>
<dbReference type="GO" id="GO:0036088">
    <property type="term" value="P:D-serine catabolic process"/>
    <property type="evidence" value="ECO:0007669"/>
    <property type="project" value="TreeGrafter"/>
</dbReference>
<dbReference type="Proteomes" id="UP000254720">
    <property type="component" value="Unassembled WGS sequence"/>
</dbReference>
<comment type="caution">
    <text evidence="4">The sequence shown here is derived from an EMBL/GenBank/DDBJ whole genome shotgun (WGS) entry which is preliminary data.</text>
</comment>
<dbReference type="SMART" id="SM01119">
    <property type="entry name" value="D-ser_dehydrat"/>
    <property type="match status" value="1"/>
</dbReference>
<dbReference type="Gene3D" id="3.20.20.10">
    <property type="entry name" value="Alanine racemase"/>
    <property type="match status" value="1"/>
</dbReference>
<accession>A0A370GEH6</accession>
<protein>
    <submittedName>
        <fullName evidence="4">D-serine deaminase-like pyridoxal phosphate-dependent protein</fullName>
    </submittedName>
</protein>
<feature type="domain" description="D-serine dehydratase-like" evidence="3">
    <location>
        <begin position="292"/>
        <end position="395"/>
    </location>
</feature>
<dbReference type="AlphaFoldDB" id="A0A370GEH6"/>